<dbReference type="STRING" id="47427.A0A2H3DI49"/>
<dbReference type="InterPro" id="IPR046700">
    <property type="entry name" value="DUF6570"/>
</dbReference>
<proteinExistence type="predicted"/>
<dbReference type="InParanoid" id="A0A2H3DI49"/>
<dbReference type="EMBL" id="KZ293665">
    <property type="protein sequence ID" value="PBK90548.1"/>
    <property type="molecule type" value="Genomic_DNA"/>
</dbReference>
<dbReference type="AlphaFoldDB" id="A0A2H3DI49"/>
<dbReference type="Pfam" id="PF20209">
    <property type="entry name" value="DUF6570"/>
    <property type="match status" value="1"/>
</dbReference>
<feature type="domain" description="DUF6570" evidence="1">
    <location>
        <begin position="2"/>
        <end position="81"/>
    </location>
</feature>
<reference evidence="3" key="1">
    <citation type="journal article" date="2017" name="Nat. Ecol. Evol.">
        <title>Genome expansion and lineage-specific genetic innovations in the forest pathogenic fungi Armillaria.</title>
        <authorList>
            <person name="Sipos G."/>
            <person name="Prasanna A.N."/>
            <person name="Walter M.C."/>
            <person name="O'Connor E."/>
            <person name="Balint B."/>
            <person name="Krizsan K."/>
            <person name="Kiss B."/>
            <person name="Hess J."/>
            <person name="Varga T."/>
            <person name="Slot J."/>
            <person name="Riley R."/>
            <person name="Boka B."/>
            <person name="Rigling D."/>
            <person name="Barry K."/>
            <person name="Lee J."/>
            <person name="Mihaltcheva S."/>
            <person name="LaButti K."/>
            <person name="Lipzen A."/>
            <person name="Waldron R."/>
            <person name="Moloney N.M."/>
            <person name="Sperisen C."/>
            <person name="Kredics L."/>
            <person name="Vagvoelgyi C."/>
            <person name="Patrignani A."/>
            <person name="Fitzpatrick D."/>
            <person name="Nagy I."/>
            <person name="Doyle S."/>
            <person name="Anderson J.B."/>
            <person name="Grigoriev I.V."/>
            <person name="Gueldener U."/>
            <person name="Muensterkoetter M."/>
            <person name="Nagy L.G."/>
        </authorList>
    </citation>
    <scope>NUCLEOTIDE SEQUENCE [LARGE SCALE GENOMIC DNA]</scope>
    <source>
        <strain evidence="3">Ar21-2</strain>
    </source>
</reference>
<evidence type="ECO:0000313" key="2">
    <source>
        <dbReference type="EMBL" id="PBK90548.1"/>
    </source>
</evidence>
<dbReference type="Proteomes" id="UP000217790">
    <property type="component" value="Unassembled WGS sequence"/>
</dbReference>
<keyword evidence="3" id="KW-1185">Reference proteome</keyword>
<sequence length="265" mass="29626">MVSHVISFESPVAKIYDVLPPPKADLDEVLAILFTGPNQPTEDDFKHTPLLVCHKNIMDSLTWLCNNHSDYRHVRISQDNLSQYTENAAPVDIIYQHSLSNKVPKGTSVFDISDADGTDAGACPIVVHGLIGEQLPMTDIKTQKSLATHHFKEDNGVLAVGHAEAPESIYKNTSLYPSMFPWLFPYGKGGIGLTSMSDSAHKKWLMMYHDKCFQTDINFLFVAFSHEQVKSSTTAGFLLVKKDKFHHIANRILNLDERVLDEVST</sequence>
<organism evidence="2 3">
    <name type="scientific">Armillaria gallica</name>
    <name type="common">Bulbous honey fungus</name>
    <name type="synonym">Armillaria bulbosa</name>
    <dbReference type="NCBI Taxonomy" id="47427"/>
    <lineage>
        <taxon>Eukaryota</taxon>
        <taxon>Fungi</taxon>
        <taxon>Dikarya</taxon>
        <taxon>Basidiomycota</taxon>
        <taxon>Agaricomycotina</taxon>
        <taxon>Agaricomycetes</taxon>
        <taxon>Agaricomycetidae</taxon>
        <taxon>Agaricales</taxon>
        <taxon>Marasmiineae</taxon>
        <taxon>Physalacriaceae</taxon>
        <taxon>Armillaria</taxon>
    </lineage>
</organism>
<protein>
    <recommendedName>
        <fullName evidence="1">DUF6570 domain-containing protein</fullName>
    </recommendedName>
</protein>
<dbReference type="OrthoDB" id="3221862at2759"/>
<accession>A0A2H3DI49</accession>
<name>A0A2H3DI49_ARMGA</name>
<gene>
    <name evidence="2" type="ORF">ARMGADRAFT_934315</name>
</gene>
<dbReference type="OMA" id="YTENAAP"/>
<evidence type="ECO:0000259" key="1">
    <source>
        <dbReference type="Pfam" id="PF20209"/>
    </source>
</evidence>
<evidence type="ECO:0000313" key="3">
    <source>
        <dbReference type="Proteomes" id="UP000217790"/>
    </source>
</evidence>